<evidence type="ECO:0000313" key="2">
    <source>
        <dbReference type="EMBL" id="KAJ1214236.1"/>
    </source>
</evidence>
<gene>
    <name evidence="2" type="ORF">NDU88_001861</name>
</gene>
<protein>
    <recommendedName>
        <fullName evidence="4">Secreted protein</fullName>
    </recommendedName>
</protein>
<evidence type="ECO:0000256" key="1">
    <source>
        <dbReference type="SAM" id="MobiDB-lite"/>
    </source>
</evidence>
<name>A0AAV7WMU0_PLEWA</name>
<sequence>MHNRPPAAWLCFHCVSTPFCRPPLSTHSLPAAPPQPQAVSQKHAVASLPPICIAGRQPHSPQLQRLSSPFFRPPLPAHSLPAAPS</sequence>
<organism evidence="2 3">
    <name type="scientific">Pleurodeles waltl</name>
    <name type="common">Iberian ribbed newt</name>
    <dbReference type="NCBI Taxonomy" id="8319"/>
    <lineage>
        <taxon>Eukaryota</taxon>
        <taxon>Metazoa</taxon>
        <taxon>Chordata</taxon>
        <taxon>Craniata</taxon>
        <taxon>Vertebrata</taxon>
        <taxon>Euteleostomi</taxon>
        <taxon>Amphibia</taxon>
        <taxon>Batrachia</taxon>
        <taxon>Caudata</taxon>
        <taxon>Salamandroidea</taxon>
        <taxon>Salamandridae</taxon>
        <taxon>Pleurodelinae</taxon>
        <taxon>Pleurodeles</taxon>
    </lineage>
</organism>
<feature type="region of interest" description="Disordered" evidence="1">
    <location>
        <begin position="57"/>
        <end position="85"/>
    </location>
</feature>
<dbReference type="AlphaFoldDB" id="A0AAV7WMU0"/>
<proteinExistence type="predicted"/>
<dbReference type="EMBL" id="JANPWB010000001">
    <property type="protein sequence ID" value="KAJ1214236.1"/>
    <property type="molecule type" value="Genomic_DNA"/>
</dbReference>
<evidence type="ECO:0008006" key="4">
    <source>
        <dbReference type="Google" id="ProtNLM"/>
    </source>
</evidence>
<keyword evidence="3" id="KW-1185">Reference proteome</keyword>
<accession>A0AAV7WMU0</accession>
<reference evidence="2" key="1">
    <citation type="journal article" date="2022" name="bioRxiv">
        <title>Sequencing and chromosome-scale assembly of the giantPleurodeles waltlgenome.</title>
        <authorList>
            <person name="Brown T."/>
            <person name="Elewa A."/>
            <person name="Iarovenko S."/>
            <person name="Subramanian E."/>
            <person name="Araus A.J."/>
            <person name="Petzold A."/>
            <person name="Susuki M."/>
            <person name="Suzuki K.-i.T."/>
            <person name="Hayashi T."/>
            <person name="Toyoda A."/>
            <person name="Oliveira C."/>
            <person name="Osipova E."/>
            <person name="Leigh N.D."/>
            <person name="Simon A."/>
            <person name="Yun M.H."/>
        </authorList>
    </citation>
    <scope>NUCLEOTIDE SEQUENCE</scope>
    <source>
        <strain evidence="2">20211129_DDA</strain>
        <tissue evidence="2">Liver</tissue>
    </source>
</reference>
<dbReference type="Proteomes" id="UP001066276">
    <property type="component" value="Chromosome 1_1"/>
</dbReference>
<comment type="caution">
    <text evidence="2">The sequence shown here is derived from an EMBL/GenBank/DDBJ whole genome shotgun (WGS) entry which is preliminary data.</text>
</comment>
<evidence type="ECO:0000313" key="3">
    <source>
        <dbReference type="Proteomes" id="UP001066276"/>
    </source>
</evidence>